<dbReference type="AlphaFoldDB" id="A0A318HPC2"/>
<accession>A0A318HPC2</accession>
<comment type="caution">
    <text evidence="9">The sequence shown here is derived from an EMBL/GenBank/DDBJ whole genome shotgun (WGS) entry which is preliminary data.</text>
</comment>
<evidence type="ECO:0000259" key="8">
    <source>
        <dbReference type="Pfam" id="PF14322"/>
    </source>
</evidence>
<evidence type="ECO:0000259" key="7">
    <source>
        <dbReference type="Pfam" id="PF07980"/>
    </source>
</evidence>
<dbReference type="Pfam" id="PF07980">
    <property type="entry name" value="SusD_RagB"/>
    <property type="match status" value="1"/>
</dbReference>
<dbReference type="Proteomes" id="UP000248314">
    <property type="component" value="Unassembled WGS sequence"/>
</dbReference>
<name>A0A318HPC2_9BACT</name>
<dbReference type="SUPFAM" id="SSF48452">
    <property type="entry name" value="TPR-like"/>
    <property type="match status" value="1"/>
</dbReference>
<evidence type="ECO:0000256" key="3">
    <source>
        <dbReference type="ARBA" id="ARBA00022729"/>
    </source>
</evidence>
<evidence type="ECO:0000256" key="1">
    <source>
        <dbReference type="ARBA" id="ARBA00004442"/>
    </source>
</evidence>
<evidence type="ECO:0000256" key="2">
    <source>
        <dbReference type="ARBA" id="ARBA00006275"/>
    </source>
</evidence>
<comment type="subcellular location">
    <subcellularLocation>
        <location evidence="1">Cell outer membrane</location>
    </subcellularLocation>
</comment>
<dbReference type="RefSeq" id="WP_025817681.1">
    <property type="nucleotide sequence ID" value="NZ_BAIZ01000079.1"/>
</dbReference>
<dbReference type="InterPro" id="IPR033985">
    <property type="entry name" value="SusD-like_N"/>
</dbReference>
<sequence>MKRLFINAALGVALVTLNMACSDFLDIEPKGEAIPQTVDDYAYILNFPDLMKGGETYPLYLTDDVYLPDVADNEMVPGLNVKERYIQRLYTFDKDVFGENVSDALWIAAYQRIFYSNVVINRVMNATHGTDERKRAIRATALAERAFEYLNLVSVYGKHYDPTTAQTDLGVPLITEDDITQTNLKRATVAQIYDLAEDDLKTAVNDLPYKAVPNVFKFTKSGARGVLARLYLYQGKYKEALECADSVLAKNDFLLDLSTCQVVDYHGFIGRTDVPSKDDNKENVLIRLSPYVYGLSDEVFGSDELMALFSANDMRRQLFFGDSIYSTVFEKPLWRPWFEQNLGVTTPEMYLIAAECEARVGSVGRAMNLLNKLRDNRIVGNTPLVAANKDEALKLVLDERRREFALTGLTRFIDLKRLNLDSRFAKTITHVVDGKVLTLPPNDPRWALPIPARPLRFNKDMLPNPR</sequence>
<proteinExistence type="inferred from homology"/>
<evidence type="ECO:0000313" key="10">
    <source>
        <dbReference type="Proteomes" id="UP000248314"/>
    </source>
</evidence>
<keyword evidence="10" id="KW-1185">Reference proteome</keyword>
<protein>
    <submittedName>
        <fullName evidence="9">SusD-like starch-binding protein associating with outer membrane</fullName>
    </submittedName>
</protein>
<dbReference type="Pfam" id="PF14322">
    <property type="entry name" value="SusD-like_3"/>
    <property type="match status" value="1"/>
</dbReference>
<evidence type="ECO:0000256" key="5">
    <source>
        <dbReference type="ARBA" id="ARBA00023237"/>
    </source>
</evidence>
<keyword evidence="3 6" id="KW-0732">Signal</keyword>
<reference evidence="9 10" key="1">
    <citation type="submission" date="2018-05" db="EMBL/GenBank/DDBJ databases">
        <title>Genomic Encyclopedia of Type Strains, Phase I: the one thousand microbial genomes (KMG-I) project.</title>
        <authorList>
            <person name="Kyrpides N."/>
        </authorList>
    </citation>
    <scope>NUCLEOTIDE SEQUENCE [LARGE SCALE GENOMIC DNA]</scope>
    <source>
        <strain evidence="9 10">DSM 15611</strain>
    </source>
</reference>
<dbReference type="OrthoDB" id="729505at2"/>
<comment type="similarity">
    <text evidence="2">Belongs to the SusD family.</text>
</comment>
<evidence type="ECO:0000256" key="6">
    <source>
        <dbReference type="SAM" id="SignalP"/>
    </source>
</evidence>
<evidence type="ECO:0000313" key="9">
    <source>
        <dbReference type="EMBL" id="PXX16622.1"/>
    </source>
</evidence>
<feature type="chain" id="PRO_5016261070" evidence="6">
    <location>
        <begin position="21"/>
        <end position="466"/>
    </location>
</feature>
<dbReference type="Gene3D" id="1.25.40.390">
    <property type="match status" value="1"/>
</dbReference>
<dbReference type="EMBL" id="QJJX01000063">
    <property type="protein sequence ID" value="PXX16622.1"/>
    <property type="molecule type" value="Genomic_DNA"/>
</dbReference>
<organism evidence="9 10">
    <name type="scientific">Hoylesella shahii DSM 15611 = JCM 12083</name>
    <dbReference type="NCBI Taxonomy" id="1122991"/>
    <lineage>
        <taxon>Bacteria</taxon>
        <taxon>Pseudomonadati</taxon>
        <taxon>Bacteroidota</taxon>
        <taxon>Bacteroidia</taxon>
        <taxon>Bacteroidales</taxon>
        <taxon>Prevotellaceae</taxon>
        <taxon>Hoylesella</taxon>
    </lineage>
</organism>
<keyword evidence="5" id="KW-0998">Cell outer membrane</keyword>
<feature type="signal peptide" evidence="6">
    <location>
        <begin position="1"/>
        <end position="20"/>
    </location>
</feature>
<evidence type="ECO:0000256" key="4">
    <source>
        <dbReference type="ARBA" id="ARBA00023136"/>
    </source>
</evidence>
<dbReference type="GO" id="GO:0009279">
    <property type="term" value="C:cell outer membrane"/>
    <property type="evidence" value="ECO:0007669"/>
    <property type="project" value="UniProtKB-SubCell"/>
</dbReference>
<keyword evidence="4" id="KW-0472">Membrane</keyword>
<gene>
    <name evidence="9" type="ORF">EJ73_02764</name>
</gene>
<dbReference type="InterPro" id="IPR012944">
    <property type="entry name" value="SusD_RagB_dom"/>
</dbReference>
<feature type="domain" description="SusD-like N-terminal" evidence="8">
    <location>
        <begin position="23"/>
        <end position="232"/>
    </location>
</feature>
<dbReference type="STRING" id="1122991.GCA_000613445_00203"/>
<feature type="domain" description="RagB/SusD" evidence="7">
    <location>
        <begin position="348"/>
        <end position="464"/>
    </location>
</feature>
<dbReference type="InterPro" id="IPR011990">
    <property type="entry name" value="TPR-like_helical_dom_sf"/>
</dbReference>